<dbReference type="EMBL" id="RXIC02000025">
    <property type="protein sequence ID" value="KAB1207455.1"/>
    <property type="molecule type" value="Genomic_DNA"/>
</dbReference>
<keyword evidence="5" id="KW-1185">Reference proteome</keyword>
<evidence type="ECO:0000313" key="4">
    <source>
        <dbReference type="EMBL" id="KAB1207455.1"/>
    </source>
</evidence>
<dbReference type="Proteomes" id="UP000516437">
    <property type="component" value="Chromosome 7"/>
</dbReference>
<evidence type="ECO:0000256" key="1">
    <source>
        <dbReference type="ARBA" id="ARBA00010617"/>
    </source>
</evidence>
<reference evidence="4 5" key="1">
    <citation type="journal article" date="2019" name="Plant Biotechnol. J.">
        <title>The red bayberry genome and genetic basis of sex determination.</title>
        <authorList>
            <person name="Jia H.M."/>
            <person name="Jia H.J."/>
            <person name="Cai Q.L."/>
            <person name="Wang Y."/>
            <person name="Zhao H.B."/>
            <person name="Yang W.F."/>
            <person name="Wang G.Y."/>
            <person name="Li Y.H."/>
            <person name="Zhan D.L."/>
            <person name="Shen Y.T."/>
            <person name="Niu Q.F."/>
            <person name="Chang L."/>
            <person name="Qiu J."/>
            <person name="Zhao L."/>
            <person name="Xie H.B."/>
            <person name="Fu W.Y."/>
            <person name="Jin J."/>
            <person name="Li X.W."/>
            <person name="Jiao Y."/>
            <person name="Zhou C.C."/>
            <person name="Tu T."/>
            <person name="Chai C.Y."/>
            <person name="Gao J.L."/>
            <person name="Fan L.J."/>
            <person name="van de Weg E."/>
            <person name="Wang J.Y."/>
            <person name="Gao Z.S."/>
        </authorList>
    </citation>
    <scope>NUCLEOTIDE SEQUENCE [LARGE SCALE GENOMIC DNA]</scope>
    <source>
        <tissue evidence="4">Leaves</tissue>
    </source>
</reference>
<dbReference type="InterPro" id="IPR001128">
    <property type="entry name" value="Cyt_P450"/>
</dbReference>
<dbReference type="Gene3D" id="1.10.630.10">
    <property type="entry name" value="Cytochrome P450"/>
    <property type="match status" value="2"/>
</dbReference>
<organism evidence="4 5">
    <name type="scientific">Morella rubra</name>
    <name type="common">Chinese bayberry</name>
    <dbReference type="NCBI Taxonomy" id="262757"/>
    <lineage>
        <taxon>Eukaryota</taxon>
        <taxon>Viridiplantae</taxon>
        <taxon>Streptophyta</taxon>
        <taxon>Embryophyta</taxon>
        <taxon>Tracheophyta</taxon>
        <taxon>Spermatophyta</taxon>
        <taxon>Magnoliopsida</taxon>
        <taxon>eudicotyledons</taxon>
        <taxon>Gunneridae</taxon>
        <taxon>Pentapetalae</taxon>
        <taxon>rosids</taxon>
        <taxon>fabids</taxon>
        <taxon>Fagales</taxon>
        <taxon>Myricaceae</taxon>
        <taxon>Morella</taxon>
    </lineage>
</organism>
<comment type="caution">
    <text evidence="4">The sequence shown here is derived from an EMBL/GenBank/DDBJ whole genome shotgun (WGS) entry which is preliminary data.</text>
</comment>
<sequence>MDAATKQHLKRYWNLGDVKAHPLAKNYTLTIACRIFLDVEDQDIIAKLEKPIQQISNGFVALPINLPGTIYSHAVRASNQLRKDVGQIIKQRRMSINSENREPPKQDLVSRMLMETYTDGQLMDDSDIANQIFGLLIGAFDTTSSTLVSIINCLAEMPQVYDGILRGGPRMCLGKEYARLKILIFLHNFVTKFRWEKVFPEEKIVYDPLLKPIRDFIFAFILLIHDRLAGPNM</sequence>
<dbReference type="Pfam" id="PF00067">
    <property type="entry name" value="p450"/>
    <property type="match status" value="1"/>
</dbReference>
<dbReference type="PANTHER" id="PTHR24286">
    <property type="entry name" value="CYTOCHROME P450 26"/>
    <property type="match status" value="1"/>
</dbReference>
<name>A0A6A1V519_9ROSI</name>
<dbReference type="SUPFAM" id="SSF48264">
    <property type="entry name" value="Cytochrome P450"/>
    <property type="match status" value="1"/>
</dbReference>
<dbReference type="InterPro" id="IPR036396">
    <property type="entry name" value="Cyt_P450_sf"/>
</dbReference>
<protein>
    <submittedName>
        <fullName evidence="4">Beta-amyrin 28-oxidase</fullName>
    </submittedName>
</protein>
<dbReference type="GO" id="GO:0016125">
    <property type="term" value="P:sterol metabolic process"/>
    <property type="evidence" value="ECO:0007669"/>
    <property type="project" value="TreeGrafter"/>
</dbReference>
<dbReference type="PANTHER" id="PTHR24286:SF381">
    <property type="entry name" value="BETA-AMYRIN 28-OXIDASE"/>
    <property type="match status" value="1"/>
</dbReference>
<dbReference type="OrthoDB" id="3945418at2759"/>
<dbReference type="GO" id="GO:0005506">
    <property type="term" value="F:iron ion binding"/>
    <property type="evidence" value="ECO:0007669"/>
    <property type="project" value="InterPro"/>
</dbReference>
<keyword evidence="2" id="KW-0479">Metal-binding</keyword>
<evidence type="ECO:0000256" key="3">
    <source>
        <dbReference type="ARBA" id="ARBA00023004"/>
    </source>
</evidence>
<accession>A0A6A1V519</accession>
<dbReference type="GO" id="GO:0016705">
    <property type="term" value="F:oxidoreductase activity, acting on paired donors, with incorporation or reduction of molecular oxygen"/>
    <property type="evidence" value="ECO:0007669"/>
    <property type="project" value="InterPro"/>
</dbReference>
<gene>
    <name evidence="4" type="ORF">CJ030_MR7G012501</name>
</gene>
<dbReference type="GO" id="GO:0004497">
    <property type="term" value="F:monooxygenase activity"/>
    <property type="evidence" value="ECO:0007669"/>
    <property type="project" value="InterPro"/>
</dbReference>
<proteinExistence type="inferred from homology"/>
<evidence type="ECO:0000313" key="5">
    <source>
        <dbReference type="Proteomes" id="UP000516437"/>
    </source>
</evidence>
<dbReference type="GO" id="GO:0020037">
    <property type="term" value="F:heme binding"/>
    <property type="evidence" value="ECO:0007669"/>
    <property type="project" value="InterPro"/>
</dbReference>
<keyword evidence="3" id="KW-0408">Iron</keyword>
<evidence type="ECO:0000256" key="2">
    <source>
        <dbReference type="ARBA" id="ARBA00022723"/>
    </source>
</evidence>
<comment type="similarity">
    <text evidence="1">Belongs to the cytochrome P450 family.</text>
</comment>
<dbReference type="AlphaFoldDB" id="A0A6A1V519"/>